<dbReference type="Pfam" id="PF00395">
    <property type="entry name" value="SLH"/>
    <property type="match status" value="3"/>
</dbReference>
<feature type="domain" description="SLH" evidence="4">
    <location>
        <begin position="751"/>
        <end position="812"/>
    </location>
</feature>
<proteinExistence type="predicted"/>
<sequence length="812" mass="88296">MKRKVLPCFMALSMTLTAVPNVAMAEEKQLQETEKTSIVENEALETESLEALVGESSTMLNGGAANGVVPYDANVAKVGDNYYTTLEDAIDNASSGDTVELLSAVEVANTLNIDTGIVLQGSEDAYITFTGASGKTLFDVTTNEQVTLKNVYGEAVNGRIMVLNASSPHVTFENCEFYAKERGISFTQNGIAENASLILDGTKIFCTQNVPKDGDFSKEAAIGDVRGISVFDVKNSEIVLRNNSELSGFGYSINVAGTNGGSAIVDNSGLVITIEDSLIRGWTSLNVWGSFAKYNIIDSYILGINNSTGEWDSFSAITFNGDIYDQFDGMHAYNNELYIKDSTITNYQKEGTLTTSGKIVLEELLRIDNGITKLTFGGDVNFIDTTNNLKQALDLSSMKEEGRVEFLRNNIVYEDGANVTCQSEKGLILYEAYVEGDDTLYLVDDMTVSEDIIIPKDTVIDAGQYKMILTAGYSITAYEDLSGIIQVPAGYRLAVSGNETDGFTYTAEKKSSGGSHSYDGYITVINPKNGTVSVSDDWADEDQKITLTITPDKGYVVDKIEIVDLEGDKIDAKKVEDEDNEYTFRMANCDVTVTVTFKEEGKTEDKEETNETEETDKTEETTTPETVAFSDVSESDWFYKGVSYVVENGMMNGVGENQFAPNAPLTREMLAVVLYNMEKQPESTGVNPFADVKADMWYTDAIVWANANGIVAGYDDSTFGLGDSITREQLAAILYRYAQMKGYDVTEKADLTGYADSAAISGYAVEAMQWANANGIVNGMTATTLAPQGTATRAQVATMLMSFCENVVTKAE</sequence>
<keyword evidence="3" id="KW-0732">Signal</keyword>
<evidence type="ECO:0000256" key="2">
    <source>
        <dbReference type="SAM" id="MobiDB-lite"/>
    </source>
</evidence>
<keyword evidence="1" id="KW-0677">Repeat</keyword>
<dbReference type="EMBL" id="NFHM01000007">
    <property type="protein sequence ID" value="OUN43978.1"/>
    <property type="molecule type" value="Genomic_DNA"/>
</dbReference>
<dbReference type="InterPro" id="IPR044060">
    <property type="entry name" value="Bacterial_rp_domain"/>
</dbReference>
<dbReference type="AlphaFoldDB" id="A0A1Y3U9X2"/>
<dbReference type="InterPro" id="IPR051465">
    <property type="entry name" value="Cell_Envelope_Struct_Comp"/>
</dbReference>
<dbReference type="SUPFAM" id="SSF51126">
    <property type="entry name" value="Pectin lyase-like"/>
    <property type="match status" value="1"/>
</dbReference>
<protein>
    <recommendedName>
        <fullName evidence="4">SLH domain-containing protein</fullName>
    </recommendedName>
</protein>
<dbReference type="Proteomes" id="UP000195455">
    <property type="component" value="Unassembled WGS sequence"/>
</dbReference>
<comment type="caution">
    <text evidence="5">The sequence shown here is derived from an EMBL/GenBank/DDBJ whole genome shotgun (WGS) entry which is preliminary data.</text>
</comment>
<feature type="chain" id="PRO_5012327875" description="SLH domain-containing protein" evidence="3">
    <location>
        <begin position="26"/>
        <end position="812"/>
    </location>
</feature>
<feature type="region of interest" description="Disordered" evidence="2">
    <location>
        <begin position="599"/>
        <end position="625"/>
    </location>
</feature>
<evidence type="ECO:0000256" key="1">
    <source>
        <dbReference type="ARBA" id="ARBA00022737"/>
    </source>
</evidence>
<dbReference type="PANTHER" id="PTHR43308">
    <property type="entry name" value="OUTER MEMBRANE PROTEIN ALPHA-RELATED"/>
    <property type="match status" value="1"/>
</dbReference>
<organism evidence="5 6">
    <name type="scientific">Anaerotignum lactatifermentans</name>
    <dbReference type="NCBI Taxonomy" id="160404"/>
    <lineage>
        <taxon>Bacteria</taxon>
        <taxon>Bacillati</taxon>
        <taxon>Bacillota</taxon>
        <taxon>Clostridia</taxon>
        <taxon>Lachnospirales</taxon>
        <taxon>Anaerotignaceae</taxon>
        <taxon>Anaerotignum</taxon>
    </lineage>
</organism>
<dbReference type="Pfam" id="PF18998">
    <property type="entry name" value="Flg_new_2"/>
    <property type="match status" value="1"/>
</dbReference>
<dbReference type="PROSITE" id="PS51272">
    <property type="entry name" value="SLH"/>
    <property type="match status" value="3"/>
</dbReference>
<dbReference type="PANTHER" id="PTHR43308:SF5">
    <property type="entry name" value="S-LAYER PROTEIN _ PEPTIDOGLYCAN ENDO-BETA-N-ACETYLGLUCOSAMINIDASE"/>
    <property type="match status" value="1"/>
</dbReference>
<evidence type="ECO:0000313" key="5">
    <source>
        <dbReference type="EMBL" id="OUN43978.1"/>
    </source>
</evidence>
<accession>A0A1Y3U9X2</accession>
<evidence type="ECO:0000259" key="4">
    <source>
        <dbReference type="PROSITE" id="PS51272"/>
    </source>
</evidence>
<feature type="domain" description="SLH" evidence="4">
    <location>
        <begin position="625"/>
        <end position="684"/>
    </location>
</feature>
<feature type="signal peptide" evidence="3">
    <location>
        <begin position="1"/>
        <end position="25"/>
    </location>
</feature>
<evidence type="ECO:0000313" key="6">
    <source>
        <dbReference type="Proteomes" id="UP000195455"/>
    </source>
</evidence>
<feature type="compositionally biased region" description="Acidic residues" evidence="2">
    <location>
        <begin position="606"/>
        <end position="617"/>
    </location>
</feature>
<dbReference type="InterPro" id="IPR001119">
    <property type="entry name" value="SLH_dom"/>
</dbReference>
<dbReference type="InterPro" id="IPR011050">
    <property type="entry name" value="Pectin_lyase_fold/virulence"/>
</dbReference>
<feature type="domain" description="SLH" evidence="4">
    <location>
        <begin position="685"/>
        <end position="748"/>
    </location>
</feature>
<evidence type="ECO:0000256" key="3">
    <source>
        <dbReference type="SAM" id="SignalP"/>
    </source>
</evidence>
<name>A0A1Y3U9X2_9FIRM</name>
<dbReference type="RefSeq" id="WP_087989149.1">
    <property type="nucleotide sequence ID" value="NZ_NFHM01000007.1"/>
</dbReference>
<reference evidence="6" key="1">
    <citation type="submission" date="2017-04" db="EMBL/GenBank/DDBJ databases">
        <title>Function of individual gut microbiota members based on whole genome sequencing of pure cultures obtained from chicken caecum.</title>
        <authorList>
            <person name="Medvecky M."/>
            <person name="Cejkova D."/>
            <person name="Polansky O."/>
            <person name="Karasova D."/>
            <person name="Kubasova T."/>
            <person name="Cizek A."/>
            <person name="Rychlik I."/>
        </authorList>
    </citation>
    <scope>NUCLEOTIDE SEQUENCE [LARGE SCALE GENOMIC DNA]</scope>
    <source>
        <strain evidence="6">An75</strain>
    </source>
</reference>
<gene>
    <name evidence="5" type="ORF">B5G26_06675</name>
</gene>